<reference evidence="1 2" key="1">
    <citation type="submission" date="2016-10" db="EMBL/GenBank/DDBJ databases">
        <authorList>
            <person name="de Groot N.N."/>
        </authorList>
    </citation>
    <scope>NUCLEOTIDE SEQUENCE [LARGE SCALE GENOMIC DNA]</scope>
    <source>
        <strain evidence="1 2">CGMCC 4.5598</strain>
    </source>
</reference>
<dbReference type="Proteomes" id="UP000199361">
    <property type="component" value="Unassembled WGS sequence"/>
</dbReference>
<evidence type="ECO:0000313" key="2">
    <source>
        <dbReference type="Proteomes" id="UP000199361"/>
    </source>
</evidence>
<gene>
    <name evidence="1" type="ORF">SAMN05421811_112158</name>
</gene>
<dbReference type="InterPro" id="IPR011990">
    <property type="entry name" value="TPR-like_helical_dom_sf"/>
</dbReference>
<dbReference type="SUPFAM" id="SSF48452">
    <property type="entry name" value="TPR-like"/>
    <property type="match status" value="1"/>
</dbReference>
<proteinExistence type="predicted"/>
<feature type="non-terminal residue" evidence="1">
    <location>
        <position position="1"/>
    </location>
</feature>
<name>A0A1I0L5N5_9ACTN</name>
<keyword evidence="2" id="KW-1185">Reference proteome</keyword>
<sequence>EAVVVSEQAVALRRELVELNRDAHLPDYVQSLVVRGWTLSEARQYGDAVRPLAEALAAGQELPEFARELLHDATAVLREAHRRSPAEVDAAFETLTGRTFTEWVGEGR</sequence>
<dbReference type="EMBL" id="FOHX01000012">
    <property type="protein sequence ID" value="SEU34977.1"/>
    <property type="molecule type" value="Genomic_DNA"/>
</dbReference>
<evidence type="ECO:0000313" key="1">
    <source>
        <dbReference type="EMBL" id="SEU34977.1"/>
    </source>
</evidence>
<dbReference type="RefSeq" id="WP_177240980.1">
    <property type="nucleotide sequence ID" value="NZ_FOHX01000012.1"/>
</dbReference>
<protein>
    <submittedName>
        <fullName evidence="1">Uncharacterized protein</fullName>
    </submittedName>
</protein>
<organism evidence="1 2">
    <name type="scientific">Nonomuraea wenchangensis</name>
    <dbReference type="NCBI Taxonomy" id="568860"/>
    <lineage>
        <taxon>Bacteria</taxon>
        <taxon>Bacillati</taxon>
        <taxon>Actinomycetota</taxon>
        <taxon>Actinomycetes</taxon>
        <taxon>Streptosporangiales</taxon>
        <taxon>Streptosporangiaceae</taxon>
        <taxon>Nonomuraea</taxon>
    </lineage>
</organism>
<dbReference type="AlphaFoldDB" id="A0A1I0L5N5"/>
<accession>A0A1I0L5N5</accession>